<proteinExistence type="inferred from homology"/>
<keyword evidence="5" id="KW-1185">Reference proteome</keyword>
<dbReference type="InterPro" id="IPR051466">
    <property type="entry name" value="D-amino_acid_metab_enzyme"/>
</dbReference>
<accession>A0A5M4AZK3</accession>
<comment type="similarity">
    <text evidence="1">Belongs to the DSD1 family.</text>
</comment>
<evidence type="ECO:0000259" key="3">
    <source>
        <dbReference type="SMART" id="SM01119"/>
    </source>
</evidence>
<dbReference type="SUPFAM" id="SSF51419">
    <property type="entry name" value="PLP-binding barrel"/>
    <property type="match status" value="1"/>
</dbReference>
<feature type="domain" description="D-serine dehydratase-like" evidence="3">
    <location>
        <begin position="249"/>
        <end position="355"/>
    </location>
</feature>
<dbReference type="Pfam" id="PF01168">
    <property type="entry name" value="Ala_racemase_N"/>
    <property type="match status" value="1"/>
</dbReference>
<evidence type="ECO:0000313" key="4">
    <source>
        <dbReference type="EMBL" id="GET33305.1"/>
    </source>
</evidence>
<evidence type="ECO:0000256" key="2">
    <source>
        <dbReference type="ARBA" id="ARBA00023239"/>
    </source>
</evidence>
<dbReference type="RefSeq" id="WP_025864340.1">
    <property type="nucleotide sequence ID" value="NZ_BLAX01000001.1"/>
</dbReference>
<sequence>MEIIRPTLVLDKKKCLSNIEFMANKAKANKLRFRPHFKTHVSAEVGSWFRDYGVTAITVSSVQMAEYFAENGWDDITIAFPINPLEMENINALAAKIKLNLVVETHEILKILNNKLTSPVEFYVKIDTGHGRTGIEADREGQIESLLEYALIYKENIKFRGFLSHSGHTYKTKARHTIYNIHFDALMKLNQLKKKFSPVFPDLEISIGDTPACSISDDFRGVDEIRPGNFVFYDLMQQQLSACEYDQIAIRMVCPVVSKNQSRNEIVIHGGSVHFSKDYIMNIDGKKLYGRIVRRDGNKRILLNEMNYLHDLSQEHGILKVSPQEFNKFKIGDLVEILPVHACLTAHAMGWYFTDEGEIIDTMPRY</sequence>
<protein>
    <submittedName>
        <fullName evidence="4">Alanine racemase</fullName>
    </submittedName>
</protein>
<dbReference type="InterPro" id="IPR042208">
    <property type="entry name" value="D-ser_dehydrat-like_sf"/>
</dbReference>
<reference evidence="4 5" key="1">
    <citation type="submission" date="2019-10" db="EMBL/GenBank/DDBJ databases">
        <title>Prolixibacter strains distinguished by the presence of nitrate reductase genes were adept at nitrate-dependent anaerobic corrosion of metallic iron and carbon steel.</title>
        <authorList>
            <person name="Iino T."/>
            <person name="Shono N."/>
            <person name="Ito K."/>
            <person name="Nakamura R."/>
            <person name="Sueoka K."/>
            <person name="Harayama S."/>
            <person name="Ohkuma M."/>
        </authorList>
    </citation>
    <scope>NUCLEOTIDE SEQUENCE [LARGE SCALE GENOMIC DNA]</scope>
    <source>
        <strain evidence="4 5">JCM 13498</strain>
    </source>
</reference>
<name>A0A5M4AZK3_9BACT</name>
<dbReference type="Pfam" id="PF14031">
    <property type="entry name" value="D-ser_dehydrat"/>
    <property type="match status" value="1"/>
</dbReference>
<evidence type="ECO:0000256" key="1">
    <source>
        <dbReference type="ARBA" id="ARBA00005323"/>
    </source>
</evidence>
<dbReference type="OrthoDB" id="9788869at2"/>
<evidence type="ECO:0000313" key="5">
    <source>
        <dbReference type="Proteomes" id="UP000391834"/>
    </source>
</evidence>
<comment type="caution">
    <text evidence="4">The sequence shown here is derived from an EMBL/GenBank/DDBJ whole genome shotgun (WGS) entry which is preliminary data.</text>
</comment>
<dbReference type="SMART" id="SM01119">
    <property type="entry name" value="D-ser_dehydrat"/>
    <property type="match status" value="1"/>
</dbReference>
<gene>
    <name evidence="4" type="ORF">PbJCM13498_21680</name>
</gene>
<dbReference type="PANTHER" id="PTHR28004:SF2">
    <property type="entry name" value="D-SERINE DEHYDRATASE"/>
    <property type="match status" value="1"/>
</dbReference>
<dbReference type="EMBL" id="BLAX01000001">
    <property type="protein sequence ID" value="GET33305.1"/>
    <property type="molecule type" value="Genomic_DNA"/>
</dbReference>
<dbReference type="AlphaFoldDB" id="A0A5M4AZK3"/>
<dbReference type="Proteomes" id="UP000391834">
    <property type="component" value="Unassembled WGS sequence"/>
</dbReference>
<dbReference type="Gene3D" id="2.40.37.20">
    <property type="entry name" value="D-serine dehydratase-like domain"/>
    <property type="match status" value="1"/>
</dbReference>
<dbReference type="Gene3D" id="3.20.20.10">
    <property type="entry name" value="Alanine racemase"/>
    <property type="match status" value="1"/>
</dbReference>
<dbReference type="GO" id="GO:0008721">
    <property type="term" value="F:D-serine ammonia-lyase activity"/>
    <property type="evidence" value="ECO:0007669"/>
    <property type="project" value="TreeGrafter"/>
</dbReference>
<dbReference type="InterPro" id="IPR029066">
    <property type="entry name" value="PLP-binding_barrel"/>
</dbReference>
<organism evidence="4 5">
    <name type="scientific">Prolixibacter bellariivorans</name>
    <dbReference type="NCBI Taxonomy" id="314319"/>
    <lineage>
        <taxon>Bacteria</taxon>
        <taxon>Pseudomonadati</taxon>
        <taxon>Bacteroidota</taxon>
        <taxon>Bacteroidia</taxon>
        <taxon>Marinilabiliales</taxon>
        <taxon>Prolixibacteraceae</taxon>
        <taxon>Prolixibacter</taxon>
    </lineage>
</organism>
<keyword evidence="2" id="KW-0456">Lyase</keyword>
<dbReference type="InterPro" id="IPR026956">
    <property type="entry name" value="D-ser_dehydrat-like_dom"/>
</dbReference>
<dbReference type="PANTHER" id="PTHR28004">
    <property type="entry name" value="ZGC:162816-RELATED"/>
    <property type="match status" value="1"/>
</dbReference>
<dbReference type="GO" id="GO:0036088">
    <property type="term" value="P:D-serine catabolic process"/>
    <property type="evidence" value="ECO:0007669"/>
    <property type="project" value="TreeGrafter"/>
</dbReference>
<dbReference type="InterPro" id="IPR001608">
    <property type="entry name" value="Ala_racemase_N"/>
</dbReference>